<keyword evidence="2" id="KW-1185">Reference proteome</keyword>
<sequence length="203" mass="22236">MTDSSPLPPPTIVSPKQAEEVEKLLLQGTGTPGAFIEFNFSFWSADKWQAGTEVKQDGTWSFTPEGAGLDKPGDVWIRVRQMKHWPAETSLPSETIHYRQLLAPPVIKKPLEGESLPLIEQTIEGTAFYGSSLVDIELIKVSPLPTGTYKTSIKPDGGGFWKANPNWALTAGSYVLKARQTHTDSHGVTHVSNWTKDLPILAG</sequence>
<protein>
    <submittedName>
        <fullName evidence="1">Uncharacterized protein</fullName>
    </submittedName>
</protein>
<gene>
    <name evidence="1" type="ORF">L9059_14860</name>
</gene>
<comment type="caution">
    <text evidence="1">The sequence shown here is derived from an EMBL/GenBank/DDBJ whole genome shotgun (WGS) entry which is preliminary data.</text>
</comment>
<evidence type="ECO:0000313" key="2">
    <source>
        <dbReference type="Proteomes" id="UP001299876"/>
    </source>
</evidence>
<accession>A0ABT0F0C9</accession>
<name>A0ABT0F0C9_9PSED</name>
<proteinExistence type="predicted"/>
<dbReference type="RefSeq" id="WP_247291769.1">
    <property type="nucleotide sequence ID" value="NZ_JAKNRW010000010.1"/>
</dbReference>
<dbReference type="EMBL" id="JAKNRW010000010">
    <property type="protein sequence ID" value="MCK1791449.1"/>
    <property type="molecule type" value="Genomic_DNA"/>
</dbReference>
<organism evidence="1 2">
    <name type="scientific">Pseudomonas violetae</name>
    <dbReference type="NCBI Taxonomy" id="2915813"/>
    <lineage>
        <taxon>Bacteria</taxon>
        <taxon>Pseudomonadati</taxon>
        <taxon>Pseudomonadota</taxon>
        <taxon>Gammaproteobacteria</taxon>
        <taxon>Pseudomonadales</taxon>
        <taxon>Pseudomonadaceae</taxon>
        <taxon>Pseudomonas</taxon>
    </lineage>
</organism>
<evidence type="ECO:0000313" key="1">
    <source>
        <dbReference type="EMBL" id="MCK1791449.1"/>
    </source>
</evidence>
<dbReference type="Proteomes" id="UP001299876">
    <property type="component" value="Unassembled WGS sequence"/>
</dbReference>
<reference evidence="1 2" key="1">
    <citation type="submission" date="2022-02" db="EMBL/GenBank/DDBJ databases">
        <title>Comparative genomics of the first Antarctic Pseudomonas spp. capable of biotransforming 2,4,6-Trinitrotoluene.</title>
        <authorList>
            <person name="Cabrera M.A."/>
            <person name="Marquez S.L."/>
            <person name="Perez-Donoso J.M."/>
        </authorList>
    </citation>
    <scope>NUCLEOTIDE SEQUENCE [LARGE SCALE GENOMIC DNA]</scope>
    <source>
        <strain evidence="1 2">TNT19</strain>
    </source>
</reference>